<accession>A0A4U6BQ67</accession>
<dbReference type="EMBL" id="LBIA02000001">
    <property type="protein sequence ID" value="TKT71645.1"/>
    <property type="molecule type" value="Genomic_DNA"/>
</dbReference>
<evidence type="ECO:0000313" key="3">
    <source>
        <dbReference type="Proteomes" id="UP000034832"/>
    </source>
</evidence>
<evidence type="ECO:0000313" key="2">
    <source>
        <dbReference type="EMBL" id="TKT71645.1"/>
    </source>
</evidence>
<name>A0A4U6BQ67_9BRAD</name>
<keyword evidence="3" id="KW-1185">Reference proteome</keyword>
<reference evidence="2" key="1">
    <citation type="submission" date="2019-04" db="EMBL/GenBank/DDBJ databases">
        <title>Whole genome sequencing of cave bacteria.</title>
        <authorList>
            <person name="Gan H.M."/>
            <person name="Barton H."/>
            <person name="Savka M.A."/>
        </authorList>
    </citation>
    <scope>NUCLEOTIDE SEQUENCE [LARGE SCALE GENOMIC DNA]</scope>
    <source>
        <strain evidence="2">LC387</strain>
    </source>
</reference>
<dbReference type="RefSeq" id="WP_137325170.1">
    <property type="nucleotide sequence ID" value="NZ_LBIA02000001.1"/>
</dbReference>
<comment type="caution">
    <text evidence="2">The sequence shown here is derived from an EMBL/GenBank/DDBJ whole genome shotgun (WGS) entry which is preliminary data.</text>
</comment>
<proteinExistence type="predicted"/>
<feature type="region of interest" description="Disordered" evidence="1">
    <location>
        <begin position="40"/>
        <end position="59"/>
    </location>
</feature>
<protein>
    <submittedName>
        <fullName evidence="2">Uncharacterized protein</fullName>
    </submittedName>
</protein>
<gene>
    <name evidence="2" type="ORF">YH63_009590</name>
</gene>
<dbReference type="Proteomes" id="UP000034832">
    <property type="component" value="Unassembled WGS sequence"/>
</dbReference>
<evidence type="ECO:0000256" key="1">
    <source>
        <dbReference type="SAM" id="MobiDB-lite"/>
    </source>
</evidence>
<dbReference type="OrthoDB" id="9993294at2"/>
<sequence>MAETALQLFDPIGSRRDDLPCFAVVLWLTSAGDSSVMLFGPDDTPPNSNGAMQKAEGKNRDHRFDRALHGAPIFQIRVVRRSTLIEVAAALKGVEPCGTLGNSEQLQCLKSLINGAPVRIKLRTLM</sequence>
<dbReference type="AlphaFoldDB" id="A0A4U6BQ67"/>
<organism evidence="2 3">
    <name type="scientific">Afipia massiliensis</name>
    <dbReference type="NCBI Taxonomy" id="211460"/>
    <lineage>
        <taxon>Bacteria</taxon>
        <taxon>Pseudomonadati</taxon>
        <taxon>Pseudomonadota</taxon>
        <taxon>Alphaproteobacteria</taxon>
        <taxon>Hyphomicrobiales</taxon>
        <taxon>Nitrobacteraceae</taxon>
        <taxon>Afipia</taxon>
    </lineage>
</organism>